<name>A0ABR8CVC4_9NOST</name>
<dbReference type="Proteomes" id="UP000607281">
    <property type="component" value="Unassembled WGS sequence"/>
</dbReference>
<dbReference type="PANTHER" id="PTHR38133">
    <property type="entry name" value="SLR1429 PROTEIN"/>
    <property type="match status" value="1"/>
</dbReference>
<feature type="domain" description="SWIM-type" evidence="2">
    <location>
        <begin position="116"/>
        <end position="147"/>
    </location>
</feature>
<dbReference type="EMBL" id="JACJRF010000076">
    <property type="protein sequence ID" value="MBD2347151.1"/>
    <property type="molecule type" value="Genomic_DNA"/>
</dbReference>
<keyword evidence="4" id="KW-1185">Reference proteome</keyword>
<proteinExistence type="predicted"/>
<comment type="caution">
    <text evidence="3">The sequence shown here is derived from an EMBL/GenBank/DDBJ whole genome shotgun (WGS) entry which is preliminary data.</text>
</comment>
<reference evidence="3 4" key="1">
    <citation type="journal article" date="2020" name="ISME J.">
        <title>Comparative genomics reveals insights into cyanobacterial evolution and habitat adaptation.</title>
        <authorList>
            <person name="Chen M.Y."/>
            <person name="Teng W.K."/>
            <person name="Zhao L."/>
            <person name="Hu C.X."/>
            <person name="Zhou Y.K."/>
            <person name="Han B.P."/>
            <person name="Song L.R."/>
            <person name="Shu W.S."/>
        </authorList>
    </citation>
    <scope>NUCLEOTIDE SEQUENCE [LARGE SCALE GENOMIC DNA]</scope>
    <source>
        <strain evidence="3 4">FACHB-260</strain>
    </source>
</reference>
<keyword evidence="1" id="KW-0479">Metal-binding</keyword>
<dbReference type="PROSITE" id="PS50966">
    <property type="entry name" value="ZF_SWIM"/>
    <property type="match status" value="1"/>
</dbReference>
<keyword evidence="1" id="KW-0863">Zinc-finger</keyword>
<sequence>MTTYTLQASREWWSQRWLDLLDSYRFKKRLERARIYSRQGNVLSIEFKGAKVLARVQGSEEEPYKVSLSLDPFSDEEWGYVIETMSQKAVFAAKLLAGEMPQNIEEVFTSNGLSLFPFTLSDVHSKCSCPDKANPCKHVGAVYYQLGDRFSEDPFVLFQLRGRTKEKIISDLRQLRSAKFEVKVIETSETKLPISSTQSNIKLDSFWQYNQPIESSLVVIAPSTSETLLDILGAIPLAKDEESSVNLNSSDVVMKYLETLYKEVSQKAMLAAMNVGS</sequence>
<accession>A0ABR8CVC4</accession>
<dbReference type="PANTHER" id="PTHR38133:SF1">
    <property type="entry name" value="SLR1429 PROTEIN"/>
    <property type="match status" value="1"/>
</dbReference>
<keyword evidence="1" id="KW-0862">Zinc</keyword>
<dbReference type="InterPro" id="IPR007527">
    <property type="entry name" value="Znf_SWIM"/>
</dbReference>
<dbReference type="RefSeq" id="WP_190409557.1">
    <property type="nucleotide sequence ID" value="NZ_JACJRF010000076.1"/>
</dbReference>
<evidence type="ECO:0000259" key="2">
    <source>
        <dbReference type="PROSITE" id="PS50966"/>
    </source>
</evidence>
<gene>
    <name evidence="3" type="ORF">H6G18_23910</name>
</gene>
<dbReference type="Pfam" id="PF04434">
    <property type="entry name" value="SWIM"/>
    <property type="match status" value="1"/>
</dbReference>
<evidence type="ECO:0000256" key="1">
    <source>
        <dbReference type="PROSITE-ProRule" id="PRU00325"/>
    </source>
</evidence>
<organism evidence="3 4">
    <name type="scientific">Anabaena subtropica FACHB-260</name>
    <dbReference type="NCBI Taxonomy" id="2692884"/>
    <lineage>
        <taxon>Bacteria</taxon>
        <taxon>Bacillati</taxon>
        <taxon>Cyanobacteriota</taxon>
        <taxon>Cyanophyceae</taxon>
        <taxon>Nostocales</taxon>
        <taxon>Nostocaceae</taxon>
        <taxon>Anabaena</taxon>
    </lineage>
</organism>
<protein>
    <submittedName>
        <fullName evidence="3">SWIM zinc finger family protein</fullName>
    </submittedName>
</protein>
<evidence type="ECO:0000313" key="4">
    <source>
        <dbReference type="Proteomes" id="UP000607281"/>
    </source>
</evidence>
<evidence type="ECO:0000313" key="3">
    <source>
        <dbReference type="EMBL" id="MBD2347151.1"/>
    </source>
</evidence>